<name>A0ABR2WCX9_9FUNG</name>
<dbReference type="SUPFAM" id="SSF57016">
    <property type="entry name" value="Plant lectins/antimicrobial peptides"/>
    <property type="match status" value="1"/>
</dbReference>
<dbReference type="Pfam" id="PF00187">
    <property type="entry name" value="Chitin_bind_1"/>
    <property type="match status" value="1"/>
</dbReference>
<dbReference type="PROSITE" id="PS50941">
    <property type="entry name" value="CHIT_BIND_I_2"/>
    <property type="match status" value="1"/>
</dbReference>
<keyword evidence="2" id="KW-1015">Disulfide bond</keyword>
<feature type="domain" description="Chitin-binding type-1" evidence="5">
    <location>
        <begin position="27"/>
        <end position="69"/>
    </location>
</feature>
<evidence type="ECO:0000313" key="6">
    <source>
        <dbReference type="EMBL" id="KAK9759355.1"/>
    </source>
</evidence>
<accession>A0ABR2WCX9</accession>
<organism evidence="6 7">
    <name type="scientific">Basidiobolus ranarum</name>
    <dbReference type="NCBI Taxonomy" id="34480"/>
    <lineage>
        <taxon>Eukaryota</taxon>
        <taxon>Fungi</taxon>
        <taxon>Fungi incertae sedis</taxon>
        <taxon>Zoopagomycota</taxon>
        <taxon>Entomophthoromycotina</taxon>
        <taxon>Basidiobolomycetes</taxon>
        <taxon>Basidiobolales</taxon>
        <taxon>Basidiobolaceae</taxon>
        <taxon>Basidiobolus</taxon>
    </lineage>
</organism>
<dbReference type="InterPro" id="IPR001002">
    <property type="entry name" value="Chitin-bd_1"/>
</dbReference>
<dbReference type="Proteomes" id="UP001479436">
    <property type="component" value="Unassembled WGS sequence"/>
</dbReference>
<evidence type="ECO:0000313" key="7">
    <source>
        <dbReference type="Proteomes" id="UP001479436"/>
    </source>
</evidence>
<dbReference type="EMBL" id="JASJQH010004387">
    <property type="protein sequence ID" value="KAK9759355.1"/>
    <property type="molecule type" value="Genomic_DNA"/>
</dbReference>
<evidence type="ECO:0000259" key="5">
    <source>
        <dbReference type="PROSITE" id="PS50941"/>
    </source>
</evidence>
<evidence type="ECO:0000256" key="4">
    <source>
        <dbReference type="SAM" id="SignalP"/>
    </source>
</evidence>
<protein>
    <recommendedName>
        <fullName evidence="5">Chitin-binding type-1 domain-containing protein</fullName>
    </recommendedName>
</protein>
<dbReference type="SMART" id="SM00270">
    <property type="entry name" value="ChtBD1"/>
    <property type="match status" value="1"/>
</dbReference>
<dbReference type="CDD" id="cd00035">
    <property type="entry name" value="ChtBD1"/>
    <property type="match status" value="1"/>
</dbReference>
<comment type="caution">
    <text evidence="2">Lacks conserved residue(s) required for the propagation of feature annotation.</text>
</comment>
<feature type="disulfide bond" evidence="2">
    <location>
        <begin position="40"/>
        <end position="52"/>
    </location>
</feature>
<comment type="caution">
    <text evidence="6">The sequence shown here is derived from an EMBL/GenBank/DDBJ whole genome shotgun (WGS) entry which is preliminary data.</text>
</comment>
<proteinExistence type="predicted"/>
<feature type="region of interest" description="Disordered" evidence="3">
    <location>
        <begin position="75"/>
        <end position="100"/>
    </location>
</feature>
<evidence type="ECO:0000256" key="3">
    <source>
        <dbReference type="SAM" id="MobiDB-lite"/>
    </source>
</evidence>
<reference evidence="6 7" key="1">
    <citation type="submission" date="2023-04" db="EMBL/GenBank/DDBJ databases">
        <title>Genome of Basidiobolus ranarum AG-B5.</title>
        <authorList>
            <person name="Stajich J.E."/>
            <person name="Carter-House D."/>
            <person name="Gryganskyi A."/>
        </authorList>
    </citation>
    <scope>NUCLEOTIDE SEQUENCE [LARGE SCALE GENOMIC DNA]</scope>
    <source>
        <strain evidence="6 7">AG-B5</strain>
    </source>
</reference>
<dbReference type="Gene3D" id="3.30.60.10">
    <property type="entry name" value="Endochitinase-like"/>
    <property type="match status" value="1"/>
</dbReference>
<sequence length="133" mass="13888">MYFSKAVILSIAVFLQVTATQARVSKDDRCGVINGEKVTCPSGECCSSYGWCGSSNDHCVANCQFQCKTTKPTTTVKPTVKPTTSVKPTSSAKPSVTTSVVPSPTNIITSPDGSCGLKNGVLVQCEPGNCCSQ</sequence>
<keyword evidence="1 2" id="KW-0147">Chitin-binding</keyword>
<dbReference type="InterPro" id="IPR036861">
    <property type="entry name" value="Endochitinase-like_sf"/>
</dbReference>
<feature type="signal peptide" evidence="4">
    <location>
        <begin position="1"/>
        <end position="22"/>
    </location>
</feature>
<evidence type="ECO:0000256" key="1">
    <source>
        <dbReference type="ARBA" id="ARBA00022669"/>
    </source>
</evidence>
<feature type="disulfide bond" evidence="2">
    <location>
        <begin position="45"/>
        <end position="59"/>
    </location>
</feature>
<keyword evidence="4" id="KW-0732">Signal</keyword>
<evidence type="ECO:0000256" key="2">
    <source>
        <dbReference type="PROSITE-ProRule" id="PRU00261"/>
    </source>
</evidence>
<gene>
    <name evidence="6" type="ORF">K7432_017793</name>
</gene>
<feature type="chain" id="PRO_5046734643" description="Chitin-binding type-1 domain-containing protein" evidence="4">
    <location>
        <begin position="23"/>
        <end position="133"/>
    </location>
</feature>
<feature type="non-terminal residue" evidence="6">
    <location>
        <position position="133"/>
    </location>
</feature>
<feature type="disulfide bond" evidence="2">
    <location>
        <begin position="63"/>
        <end position="67"/>
    </location>
</feature>
<keyword evidence="7" id="KW-1185">Reference proteome</keyword>